<dbReference type="SMART" id="SM00420">
    <property type="entry name" value="HTH_DEOR"/>
    <property type="match status" value="1"/>
</dbReference>
<comment type="caution">
    <text evidence="5">The sequence shown here is derived from an EMBL/GenBank/DDBJ whole genome shotgun (WGS) entry which is preliminary data.</text>
</comment>
<dbReference type="Pfam" id="PF08220">
    <property type="entry name" value="HTH_DeoR"/>
    <property type="match status" value="1"/>
</dbReference>
<dbReference type="SUPFAM" id="SSF46785">
    <property type="entry name" value="Winged helix' DNA-binding domain"/>
    <property type="match status" value="1"/>
</dbReference>
<accession>A0A8J3FIL7</accession>
<sequence length="249" mass="28097">MKKKVRQQKIIDEVSINRKVSSSYLSEKLDVSEDTIRRDIKELDERGMLTKVHGGAISMIQKLYHYNEDSIYNRENKVRIAQKAISLIKDGIVIIMSGGTTNLMLAKLLPKDLKATIYTYSLPIAMQLTEHPLIETIFIGGKIHRSSMVTTGIDVIQYLSNIRANICFMGVSALNIDQGITDEGYEVSLVKKAMINASEHIIYLATSNKLDQRLNFDVCNLKEIDTVITDLDLDDSRLKEYLDAGINLI</sequence>
<evidence type="ECO:0000313" key="5">
    <source>
        <dbReference type="EMBL" id="GGK30234.1"/>
    </source>
</evidence>
<dbReference type="Gene3D" id="1.10.10.10">
    <property type="entry name" value="Winged helix-like DNA-binding domain superfamily/Winged helix DNA-binding domain"/>
    <property type="match status" value="1"/>
</dbReference>
<dbReference type="InterPro" id="IPR036390">
    <property type="entry name" value="WH_DNA-bd_sf"/>
</dbReference>
<dbReference type="Gene3D" id="3.40.50.1360">
    <property type="match status" value="1"/>
</dbReference>
<dbReference type="GO" id="GO:0003700">
    <property type="term" value="F:DNA-binding transcription factor activity"/>
    <property type="evidence" value="ECO:0007669"/>
    <property type="project" value="InterPro"/>
</dbReference>
<reference evidence="5" key="1">
    <citation type="journal article" date="2014" name="Int. J. Syst. Evol. Microbiol.">
        <title>Complete genome sequence of Corynebacterium casei LMG S-19264T (=DSM 44701T), isolated from a smear-ripened cheese.</title>
        <authorList>
            <consortium name="US DOE Joint Genome Institute (JGI-PGF)"/>
            <person name="Walter F."/>
            <person name="Albersmeier A."/>
            <person name="Kalinowski J."/>
            <person name="Ruckert C."/>
        </authorList>
    </citation>
    <scope>NUCLEOTIDE SEQUENCE</scope>
    <source>
        <strain evidence="5">JCM 12862</strain>
    </source>
</reference>
<dbReference type="InterPro" id="IPR014036">
    <property type="entry name" value="DeoR-like_C"/>
</dbReference>
<dbReference type="InterPro" id="IPR036388">
    <property type="entry name" value="WH-like_DNA-bd_sf"/>
</dbReference>
<evidence type="ECO:0000256" key="1">
    <source>
        <dbReference type="ARBA" id="ARBA00023015"/>
    </source>
</evidence>
<dbReference type="GO" id="GO:0003677">
    <property type="term" value="F:DNA binding"/>
    <property type="evidence" value="ECO:0007669"/>
    <property type="project" value="UniProtKB-KW"/>
</dbReference>
<keyword evidence="6" id="KW-1185">Reference proteome</keyword>
<proteinExistence type="predicted"/>
<dbReference type="PROSITE" id="PS51000">
    <property type="entry name" value="HTH_DEOR_2"/>
    <property type="match status" value="1"/>
</dbReference>
<dbReference type="InterPro" id="IPR050313">
    <property type="entry name" value="Carb_Metab_HTH_regulators"/>
</dbReference>
<dbReference type="SMART" id="SM01134">
    <property type="entry name" value="DeoRC"/>
    <property type="match status" value="1"/>
</dbReference>
<keyword evidence="1" id="KW-0805">Transcription regulation</keyword>
<dbReference type="PANTHER" id="PTHR30363:SF44">
    <property type="entry name" value="AGA OPERON TRANSCRIPTIONAL REPRESSOR-RELATED"/>
    <property type="match status" value="1"/>
</dbReference>
<dbReference type="RefSeq" id="WP_188653773.1">
    <property type="nucleotide sequence ID" value="NZ_BMNR01000006.1"/>
</dbReference>
<feature type="domain" description="HTH deoR-type" evidence="4">
    <location>
        <begin position="3"/>
        <end position="58"/>
    </location>
</feature>
<dbReference type="InterPro" id="IPR001034">
    <property type="entry name" value="DeoR_HTH"/>
</dbReference>
<keyword evidence="3" id="KW-0804">Transcription</keyword>
<gene>
    <name evidence="5" type="ORF">GCM10007962_25630</name>
</gene>
<evidence type="ECO:0000313" key="6">
    <source>
        <dbReference type="Proteomes" id="UP000612329"/>
    </source>
</evidence>
<evidence type="ECO:0000256" key="3">
    <source>
        <dbReference type="ARBA" id="ARBA00023163"/>
    </source>
</evidence>
<dbReference type="AlphaFoldDB" id="A0A8J3FIL7"/>
<dbReference type="PROSITE" id="PS00894">
    <property type="entry name" value="HTH_DEOR_1"/>
    <property type="match status" value="1"/>
</dbReference>
<reference evidence="5" key="2">
    <citation type="submission" date="2020-09" db="EMBL/GenBank/DDBJ databases">
        <authorList>
            <person name="Sun Q."/>
            <person name="Ohkuma M."/>
        </authorList>
    </citation>
    <scope>NUCLEOTIDE SEQUENCE</scope>
    <source>
        <strain evidence="5">JCM 12862</strain>
    </source>
</reference>
<dbReference type="SUPFAM" id="SSF100950">
    <property type="entry name" value="NagB/RpiA/CoA transferase-like"/>
    <property type="match status" value="1"/>
</dbReference>
<name>A0A8J3FIL7_9FLAO</name>
<dbReference type="InterPro" id="IPR018356">
    <property type="entry name" value="Tscrpt_reg_HTH_DeoR_CS"/>
</dbReference>
<dbReference type="PRINTS" id="PR00037">
    <property type="entry name" value="HTHLACR"/>
</dbReference>
<dbReference type="InterPro" id="IPR037171">
    <property type="entry name" value="NagB/RpiA_transferase-like"/>
</dbReference>
<dbReference type="Proteomes" id="UP000612329">
    <property type="component" value="Unassembled WGS sequence"/>
</dbReference>
<keyword evidence="2" id="KW-0238">DNA-binding</keyword>
<dbReference type="EMBL" id="BMNR01000006">
    <property type="protein sequence ID" value="GGK30234.1"/>
    <property type="molecule type" value="Genomic_DNA"/>
</dbReference>
<evidence type="ECO:0000256" key="2">
    <source>
        <dbReference type="ARBA" id="ARBA00023125"/>
    </source>
</evidence>
<evidence type="ECO:0000259" key="4">
    <source>
        <dbReference type="PROSITE" id="PS51000"/>
    </source>
</evidence>
<dbReference type="Pfam" id="PF00455">
    <property type="entry name" value="DeoRC"/>
    <property type="match status" value="1"/>
</dbReference>
<organism evidence="5 6">
    <name type="scientific">Yeosuana aromativorans</name>
    <dbReference type="NCBI Taxonomy" id="288019"/>
    <lineage>
        <taxon>Bacteria</taxon>
        <taxon>Pseudomonadati</taxon>
        <taxon>Bacteroidota</taxon>
        <taxon>Flavobacteriia</taxon>
        <taxon>Flavobacteriales</taxon>
        <taxon>Flavobacteriaceae</taxon>
        <taxon>Yeosuana</taxon>
    </lineage>
</organism>
<dbReference type="PANTHER" id="PTHR30363">
    <property type="entry name" value="HTH-TYPE TRANSCRIPTIONAL REGULATOR SRLR-RELATED"/>
    <property type="match status" value="1"/>
</dbReference>
<protein>
    <submittedName>
        <fullName evidence="5">DeoR family transcriptional regulator</fullName>
    </submittedName>
</protein>